<accession>A0A6S7KFE2</accession>
<reference evidence="2" key="1">
    <citation type="submission" date="2020-04" db="EMBL/GenBank/DDBJ databases">
        <authorList>
            <person name="Alioto T."/>
            <person name="Alioto T."/>
            <person name="Gomez Garrido J."/>
        </authorList>
    </citation>
    <scope>NUCLEOTIDE SEQUENCE</scope>
    <source>
        <strain evidence="2">A484AB</strain>
    </source>
</reference>
<gene>
    <name evidence="2" type="ORF">PACLA_8A038592</name>
</gene>
<dbReference type="Pfam" id="PF24764">
    <property type="entry name" value="rva_4"/>
    <property type="match status" value="1"/>
</dbReference>
<dbReference type="PANTHER" id="PTHR46177:SF1">
    <property type="entry name" value="INTEGRASE CATALYTIC DOMAIN-CONTAINING PROTEIN"/>
    <property type="match status" value="1"/>
</dbReference>
<evidence type="ECO:0000259" key="1">
    <source>
        <dbReference type="Pfam" id="PF24764"/>
    </source>
</evidence>
<proteinExistence type="predicted"/>
<dbReference type="PANTHER" id="PTHR46177">
    <property type="entry name" value="INTEGRASE CATALYTIC DOMAIN-CONTAINING PROTEIN"/>
    <property type="match status" value="1"/>
</dbReference>
<keyword evidence="3" id="KW-1185">Reference proteome</keyword>
<dbReference type="Proteomes" id="UP001152795">
    <property type="component" value="Unassembled WGS sequence"/>
</dbReference>
<sequence length="229" mass="26468">AVDGFSRKVLWLEVTRSNNLPEAVAKFYLDAVRQNEGCPLQTRTDCGTENGVIAGAQCYFRSDDNAPFSGEQAHIFGPSTHNQRIENWWSHFKKTCSSYLVDERQLNLDEDFTNECLWFCFNGVLQSSIDETQRYWNTLYIRPSRHETVAGVPDVLFAIPEEFGAFDCRVEVGSEKLQEIEGNCADAHADEENIFQEYFHYYMESQGRQYPVNYNEALELFSILMTYNE</sequence>
<dbReference type="OrthoDB" id="5980188at2759"/>
<dbReference type="InterPro" id="IPR058913">
    <property type="entry name" value="Integrase_dom_put"/>
</dbReference>
<feature type="domain" description="Integrase core" evidence="1">
    <location>
        <begin position="1"/>
        <end position="148"/>
    </location>
</feature>
<protein>
    <recommendedName>
        <fullName evidence="1">Integrase core domain-containing protein</fullName>
    </recommendedName>
</protein>
<evidence type="ECO:0000313" key="3">
    <source>
        <dbReference type="Proteomes" id="UP001152795"/>
    </source>
</evidence>
<organism evidence="2 3">
    <name type="scientific">Paramuricea clavata</name>
    <name type="common">Red gorgonian</name>
    <name type="synonym">Violescent sea-whip</name>
    <dbReference type="NCBI Taxonomy" id="317549"/>
    <lineage>
        <taxon>Eukaryota</taxon>
        <taxon>Metazoa</taxon>
        <taxon>Cnidaria</taxon>
        <taxon>Anthozoa</taxon>
        <taxon>Octocorallia</taxon>
        <taxon>Malacalcyonacea</taxon>
        <taxon>Plexauridae</taxon>
        <taxon>Paramuricea</taxon>
    </lineage>
</organism>
<feature type="non-terminal residue" evidence="2">
    <location>
        <position position="1"/>
    </location>
</feature>
<comment type="caution">
    <text evidence="2">The sequence shown here is derived from an EMBL/GenBank/DDBJ whole genome shotgun (WGS) entry which is preliminary data.</text>
</comment>
<name>A0A6S7KFE2_PARCT</name>
<evidence type="ECO:0000313" key="2">
    <source>
        <dbReference type="EMBL" id="CAB4043567.1"/>
    </source>
</evidence>
<dbReference type="EMBL" id="CACRXK020032649">
    <property type="protein sequence ID" value="CAB4043567.1"/>
    <property type="molecule type" value="Genomic_DNA"/>
</dbReference>
<dbReference type="AlphaFoldDB" id="A0A6S7KFE2"/>